<organism evidence="1 2">
    <name type="scientific">Brachybacterium massiliense</name>
    <dbReference type="NCBI Taxonomy" id="1755098"/>
    <lineage>
        <taxon>Bacteria</taxon>
        <taxon>Bacillati</taxon>
        <taxon>Actinomycetota</taxon>
        <taxon>Actinomycetes</taxon>
        <taxon>Micrococcales</taxon>
        <taxon>Dermabacteraceae</taxon>
        <taxon>Brachybacterium</taxon>
    </lineage>
</organism>
<comment type="caution">
    <text evidence="1">The sequence shown here is derived from an EMBL/GenBank/DDBJ whole genome shotgun (WGS) entry which is preliminary data.</text>
</comment>
<reference evidence="1" key="1">
    <citation type="journal article" date="2021" name="PeerJ">
        <title>Extensive microbial diversity within the chicken gut microbiome revealed by metagenomics and culture.</title>
        <authorList>
            <person name="Gilroy R."/>
            <person name="Ravi A."/>
            <person name="Getino M."/>
            <person name="Pursley I."/>
            <person name="Horton D.L."/>
            <person name="Alikhan N.F."/>
            <person name="Baker D."/>
            <person name="Gharbi K."/>
            <person name="Hall N."/>
            <person name="Watson M."/>
            <person name="Adriaenssens E.M."/>
            <person name="Foster-Nyarko E."/>
            <person name="Jarju S."/>
            <person name="Secka A."/>
            <person name="Antonio M."/>
            <person name="Oren A."/>
            <person name="Chaudhuri R.R."/>
            <person name="La Ragione R."/>
            <person name="Hildebrand F."/>
            <person name="Pallen M.J."/>
        </authorList>
    </citation>
    <scope>NUCLEOTIDE SEQUENCE</scope>
    <source>
        <strain evidence="1">ChiGjej5B5-22894</strain>
    </source>
</reference>
<protein>
    <submittedName>
        <fullName evidence="1">Uncharacterized protein</fullName>
    </submittedName>
</protein>
<evidence type="ECO:0000313" key="1">
    <source>
        <dbReference type="EMBL" id="HJG92710.1"/>
    </source>
</evidence>
<reference evidence="1" key="2">
    <citation type="submission" date="2021-09" db="EMBL/GenBank/DDBJ databases">
        <authorList>
            <person name="Gilroy R."/>
        </authorList>
    </citation>
    <scope>NUCLEOTIDE SEQUENCE</scope>
    <source>
        <strain evidence="1">ChiGjej5B5-22894</strain>
    </source>
</reference>
<gene>
    <name evidence="1" type="ORF">K8V81_13410</name>
</gene>
<sequence>MNTFWGCEPEALTDLSTVFADGGDRIRLLRERILETMHATTWEGPDAQVHRQRTADAAATMTHLLEALRRFSEQLCQEAEAQTVCSSAEGAPSHDPLGIWATPPWVRDPVPLPPLTGGATQGWGPMIGGPFAHRDPVALAEGLPELPDLGDLGPWIGGPLAAQDPRTIPRPTPVPDTGELDIDPALLTEAQQSRRLALGAIPVVGTAQMAMGLHAEYDSFLDRGEQDLEQAGLGFLAPAVSVARIPHTVAGIAVGEDSVLGQATSGVDASIASVVQTREEISAAIGEGDVAGAVSAAEKGLFRQAGVSADILTATPFAAVSDTLADGLGAGAHVVEAVAPGAAAPLREAEQVTRQVGETWEADRESLLDPERYYGLRREHLPMPWDQG</sequence>
<dbReference type="AlphaFoldDB" id="A0A921MYF2"/>
<evidence type="ECO:0000313" key="2">
    <source>
        <dbReference type="Proteomes" id="UP000742460"/>
    </source>
</evidence>
<dbReference type="EMBL" id="DYUE01000318">
    <property type="protein sequence ID" value="HJG92710.1"/>
    <property type="molecule type" value="Genomic_DNA"/>
</dbReference>
<name>A0A921MYF2_9MICO</name>
<accession>A0A921MYF2</accession>
<proteinExistence type="predicted"/>
<dbReference type="Proteomes" id="UP000742460">
    <property type="component" value="Unassembled WGS sequence"/>
</dbReference>